<dbReference type="AlphaFoldDB" id="A0A1G8CYN5"/>
<dbReference type="Proteomes" id="UP000199705">
    <property type="component" value="Unassembled WGS sequence"/>
</dbReference>
<dbReference type="EMBL" id="FNCG01000010">
    <property type="protein sequence ID" value="SDH50596.1"/>
    <property type="molecule type" value="Genomic_DNA"/>
</dbReference>
<dbReference type="RefSeq" id="WP_091170556.1">
    <property type="nucleotide sequence ID" value="NZ_CP071878.2"/>
</dbReference>
<gene>
    <name evidence="1" type="ORF">SAMN05192573_11075</name>
</gene>
<dbReference type="STRING" id="551996.SAMN05192573_11075"/>
<evidence type="ECO:0000313" key="1">
    <source>
        <dbReference type="EMBL" id="SDH50596.1"/>
    </source>
</evidence>
<organism evidence="1 2">
    <name type="scientific">Mucilaginibacter gossypii</name>
    <dbReference type="NCBI Taxonomy" id="551996"/>
    <lineage>
        <taxon>Bacteria</taxon>
        <taxon>Pseudomonadati</taxon>
        <taxon>Bacteroidota</taxon>
        <taxon>Sphingobacteriia</taxon>
        <taxon>Sphingobacteriales</taxon>
        <taxon>Sphingobacteriaceae</taxon>
        <taxon>Mucilaginibacter</taxon>
    </lineage>
</organism>
<protein>
    <recommendedName>
        <fullName evidence="3">Phosphoribosylpyrophosphate synthetase</fullName>
    </recommendedName>
</protein>
<keyword evidence="2" id="KW-1185">Reference proteome</keyword>
<accession>A0A1G8CYN5</accession>
<sequence>MNNYSNKEEAIIDLQKKGYEFDYVLKSENLLCVQNRELLNPDDFEIVETHLFEREAVNDRGCVIYAIASMHNGLKGILMIAFNTFTNGLSIHLWSKLSAALICQPT</sequence>
<name>A0A1G8CYN5_9SPHI</name>
<proteinExistence type="predicted"/>
<reference evidence="2" key="1">
    <citation type="submission" date="2016-10" db="EMBL/GenBank/DDBJ databases">
        <authorList>
            <person name="Varghese N."/>
            <person name="Submissions S."/>
        </authorList>
    </citation>
    <scope>NUCLEOTIDE SEQUENCE [LARGE SCALE GENOMIC DNA]</scope>
    <source>
        <strain evidence="2">Gh-67</strain>
    </source>
</reference>
<evidence type="ECO:0000313" key="2">
    <source>
        <dbReference type="Proteomes" id="UP000199705"/>
    </source>
</evidence>
<evidence type="ECO:0008006" key="3">
    <source>
        <dbReference type="Google" id="ProtNLM"/>
    </source>
</evidence>